<keyword evidence="3" id="KW-1185">Reference proteome</keyword>
<evidence type="ECO:0000313" key="2">
    <source>
        <dbReference type="EnsemblPlants" id="PAC:32926362.CDS.1"/>
    </source>
</evidence>
<name>A0A7I3Z659_PHYPA</name>
<reference evidence="2" key="3">
    <citation type="submission" date="2020-12" db="UniProtKB">
        <authorList>
            <consortium name="EnsemblPlants"/>
        </authorList>
    </citation>
    <scope>IDENTIFICATION</scope>
</reference>
<dbReference type="Proteomes" id="UP000006727">
    <property type="component" value="Chromosome 7"/>
</dbReference>
<accession>A0A7I3Z659</accession>
<keyword evidence="1" id="KW-0472">Membrane</keyword>
<dbReference type="AlphaFoldDB" id="A0A7I3Z659"/>
<keyword evidence="1" id="KW-0812">Transmembrane</keyword>
<organism evidence="2 3">
    <name type="scientific">Physcomitrium patens</name>
    <name type="common">Spreading-leaved earth moss</name>
    <name type="synonym">Physcomitrella patens</name>
    <dbReference type="NCBI Taxonomy" id="3218"/>
    <lineage>
        <taxon>Eukaryota</taxon>
        <taxon>Viridiplantae</taxon>
        <taxon>Streptophyta</taxon>
        <taxon>Embryophyta</taxon>
        <taxon>Bryophyta</taxon>
        <taxon>Bryophytina</taxon>
        <taxon>Bryopsida</taxon>
        <taxon>Funariidae</taxon>
        <taxon>Funariales</taxon>
        <taxon>Funariaceae</taxon>
        <taxon>Physcomitrium</taxon>
    </lineage>
</organism>
<sequence length="102" mass="11552">MLLTFRIPCIFTQPLLFLFLFFTIVDVVLKQDFSPCRSSLSLTLDSCHEMWMFTIFVSGVLIAHCSSPALHSRSSGQKANLQDLYQTVWNGALAKNNNLIHT</sequence>
<dbReference type="EnsemblPlants" id="Pp3c7_8921V3.1">
    <property type="protein sequence ID" value="PAC:32926362.CDS.1"/>
    <property type="gene ID" value="Pp3c7_8921"/>
</dbReference>
<reference evidence="2 3" key="1">
    <citation type="journal article" date="2008" name="Science">
        <title>The Physcomitrella genome reveals evolutionary insights into the conquest of land by plants.</title>
        <authorList>
            <person name="Rensing S."/>
            <person name="Lang D."/>
            <person name="Zimmer A."/>
            <person name="Terry A."/>
            <person name="Salamov A."/>
            <person name="Shapiro H."/>
            <person name="Nishiyama T."/>
            <person name="Perroud P.-F."/>
            <person name="Lindquist E."/>
            <person name="Kamisugi Y."/>
            <person name="Tanahashi T."/>
            <person name="Sakakibara K."/>
            <person name="Fujita T."/>
            <person name="Oishi K."/>
            <person name="Shin-I T."/>
            <person name="Kuroki Y."/>
            <person name="Toyoda A."/>
            <person name="Suzuki Y."/>
            <person name="Hashimoto A."/>
            <person name="Yamaguchi K."/>
            <person name="Sugano A."/>
            <person name="Kohara Y."/>
            <person name="Fujiyama A."/>
            <person name="Anterola A."/>
            <person name="Aoki S."/>
            <person name="Ashton N."/>
            <person name="Barbazuk W.B."/>
            <person name="Barker E."/>
            <person name="Bennetzen J."/>
            <person name="Bezanilla M."/>
            <person name="Blankenship R."/>
            <person name="Cho S.H."/>
            <person name="Dutcher S."/>
            <person name="Estelle M."/>
            <person name="Fawcett J.A."/>
            <person name="Gundlach H."/>
            <person name="Hanada K."/>
            <person name="Heyl A."/>
            <person name="Hicks K.A."/>
            <person name="Hugh J."/>
            <person name="Lohr M."/>
            <person name="Mayer K."/>
            <person name="Melkozernov A."/>
            <person name="Murata T."/>
            <person name="Nelson D."/>
            <person name="Pils B."/>
            <person name="Prigge M."/>
            <person name="Reiss B."/>
            <person name="Renner T."/>
            <person name="Rombauts S."/>
            <person name="Rushton P."/>
            <person name="Sanderfoot A."/>
            <person name="Schween G."/>
            <person name="Shiu S.-H."/>
            <person name="Stueber K."/>
            <person name="Theodoulou F.L."/>
            <person name="Tu H."/>
            <person name="Van de Peer Y."/>
            <person name="Verrier P.J."/>
            <person name="Waters E."/>
            <person name="Wood A."/>
            <person name="Yang L."/>
            <person name="Cove D."/>
            <person name="Cuming A."/>
            <person name="Hasebe M."/>
            <person name="Lucas S."/>
            <person name="Mishler D.B."/>
            <person name="Reski R."/>
            <person name="Grigoriev I."/>
            <person name="Quatrano R.S."/>
            <person name="Boore J.L."/>
        </authorList>
    </citation>
    <scope>NUCLEOTIDE SEQUENCE [LARGE SCALE GENOMIC DNA]</scope>
    <source>
        <strain evidence="2 3">cv. Gransden 2004</strain>
    </source>
</reference>
<dbReference type="InParanoid" id="A0A7I3Z659"/>
<feature type="transmembrane region" description="Helical" evidence="1">
    <location>
        <begin position="50"/>
        <end position="70"/>
    </location>
</feature>
<dbReference type="EMBL" id="ABEU02000007">
    <property type="status" value="NOT_ANNOTATED_CDS"/>
    <property type="molecule type" value="Genomic_DNA"/>
</dbReference>
<proteinExistence type="predicted"/>
<keyword evidence="1" id="KW-1133">Transmembrane helix</keyword>
<evidence type="ECO:0000313" key="3">
    <source>
        <dbReference type="Proteomes" id="UP000006727"/>
    </source>
</evidence>
<protein>
    <submittedName>
        <fullName evidence="2">Uncharacterized protein</fullName>
    </submittedName>
</protein>
<dbReference type="Gramene" id="Pp3c7_8921V3.1">
    <property type="protein sequence ID" value="PAC:32926362.CDS.1"/>
    <property type="gene ID" value="Pp3c7_8921"/>
</dbReference>
<reference evidence="2 3" key="2">
    <citation type="journal article" date="2018" name="Plant J.">
        <title>The Physcomitrella patens chromosome-scale assembly reveals moss genome structure and evolution.</title>
        <authorList>
            <person name="Lang D."/>
            <person name="Ullrich K.K."/>
            <person name="Murat F."/>
            <person name="Fuchs J."/>
            <person name="Jenkins J."/>
            <person name="Haas F.B."/>
            <person name="Piednoel M."/>
            <person name="Gundlach H."/>
            <person name="Van Bel M."/>
            <person name="Meyberg R."/>
            <person name="Vives C."/>
            <person name="Morata J."/>
            <person name="Symeonidi A."/>
            <person name="Hiss M."/>
            <person name="Muchero W."/>
            <person name="Kamisugi Y."/>
            <person name="Saleh O."/>
            <person name="Blanc G."/>
            <person name="Decker E.L."/>
            <person name="van Gessel N."/>
            <person name="Grimwood J."/>
            <person name="Hayes R.D."/>
            <person name="Graham S.W."/>
            <person name="Gunter L.E."/>
            <person name="McDaniel S.F."/>
            <person name="Hoernstein S.N.W."/>
            <person name="Larsson A."/>
            <person name="Li F.W."/>
            <person name="Perroud P.F."/>
            <person name="Phillips J."/>
            <person name="Ranjan P."/>
            <person name="Rokshar D.S."/>
            <person name="Rothfels C.J."/>
            <person name="Schneider L."/>
            <person name="Shu S."/>
            <person name="Stevenson D.W."/>
            <person name="Thummler F."/>
            <person name="Tillich M."/>
            <person name="Villarreal Aguilar J.C."/>
            <person name="Widiez T."/>
            <person name="Wong G.K."/>
            <person name="Wymore A."/>
            <person name="Zhang Y."/>
            <person name="Zimmer A.D."/>
            <person name="Quatrano R.S."/>
            <person name="Mayer K.F.X."/>
            <person name="Goodstein D."/>
            <person name="Casacuberta J.M."/>
            <person name="Vandepoele K."/>
            <person name="Reski R."/>
            <person name="Cuming A.C."/>
            <person name="Tuskan G.A."/>
            <person name="Maumus F."/>
            <person name="Salse J."/>
            <person name="Schmutz J."/>
            <person name="Rensing S.A."/>
        </authorList>
    </citation>
    <scope>NUCLEOTIDE SEQUENCE [LARGE SCALE GENOMIC DNA]</scope>
    <source>
        <strain evidence="2 3">cv. Gransden 2004</strain>
    </source>
</reference>
<evidence type="ECO:0000256" key="1">
    <source>
        <dbReference type="SAM" id="Phobius"/>
    </source>
</evidence>